<organism evidence="2 3">
    <name type="scientific">Alteromonas hispanica</name>
    <dbReference type="NCBI Taxonomy" id="315421"/>
    <lineage>
        <taxon>Bacteria</taxon>
        <taxon>Pseudomonadati</taxon>
        <taxon>Pseudomonadota</taxon>
        <taxon>Gammaproteobacteria</taxon>
        <taxon>Alteromonadales</taxon>
        <taxon>Alteromonadaceae</taxon>
        <taxon>Alteromonas/Salinimonas group</taxon>
        <taxon>Alteromonas</taxon>
    </lineage>
</organism>
<protein>
    <submittedName>
        <fullName evidence="2">Uncharacterized protein</fullName>
    </submittedName>
</protein>
<keyword evidence="3" id="KW-1185">Reference proteome</keyword>
<dbReference type="EMBL" id="JAAAWP010000003">
    <property type="protein sequence ID" value="NDW21317.1"/>
    <property type="molecule type" value="Genomic_DNA"/>
</dbReference>
<dbReference type="Proteomes" id="UP000478837">
    <property type="component" value="Unassembled WGS sequence"/>
</dbReference>
<keyword evidence="1" id="KW-0812">Transmembrane</keyword>
<gene>
    <name evidence="2" type="ORF">GTW09_07285</name>
</gene>
<accession>A0A6L9MTE4</accession>
<feature type="transmembrane region" description="Helical" evidence="1">
    <location>
        <begin position="42"/>
        <end position="60"/>
    </location>
</feature>
<evidence type="ECO:0000313" key="3">
    <source>
        <dbReference type="Proteomes" id="UP000478837"/>
    </source>
</evidence>
<sequence length="83" mass="9340">MLYRQKAVHDPVNVSGTIIGFVVLLTGGLLLFYALLDMVVRLQSLQTVCYLIVGAAFYKIGQSVLRHFATFNVVTERRRGPKR</sequence>
<comment type="caution">
    <text evidence="2">The sequence shown here is derived from an EMBL/GenBank/DDBJ whole genome shotgun (WGS) entry which is preliminary data.</text>
</comment>
<evidence type="ECO:0000313" key="2">
    <source>
        <dbReference type="EMBL" id="NDW21317.1"/>
    </source>
</evidence>
<dbReference type="AlphaFoldDB" id="A0A6L9MTE4"/>
<reference evidence="2 3" key="1">
    <citation type="submission" date="2020-01" db="EMBL/GenBank/DDBJ databases">
        <title>Genomes of bacteria type strains.</title>
        <authorList>
            <person name="Chen J."/>
            <person name="Zhu S."/>
            <person name="Yang J."/>
        </authorList>
    </citation>
    <scope>NUCLEOTIDE SEQUENCE [LARGE SCALE GENOMIC DNA]</scope>
    <source>
        <strain evidence="2 3">LMG 22958</strain>
    </source>
</reference>
<name>A0A6L9MTE4_9ALTE</name>
<keyword evidence="1" id="KW-0472">Membrane</keyword>
<keyword evidence="1" id="KW-1133">Transmembrane helix</keyword>
<evidence type="ECO:0000256" key="1">
    <source>
        <dbReference type="SAM" id="Phobius"/>
    </source>
</evidence>
<proteinExistence type="predicted"/>
<feature type="transmembrane region" description="Helical" evidence="1">
    <location>
        <begin position="12"/>
        <end position="36"/>
    </location>
</feature>